<proteinExistence type="predicted"/>
<keyword evidence="3" id="KW-1185">Reference proteome</keyword>
<feature type="region of interest" description="Disordered" evidence="1">
    <location>
        <begin position="958"/>
        <end position="980"/>
    </location>
</feature>
<dbReference type="STRING" id="1442369.A0A0D2FL46"/>
<protein>
    <submittedName>
        <fullName evidence="2">Uncharacterized protein</fullName>
    </submittedName>
</protein>
<name>A0A0D2FL46_9EURO</name>
<dbReference type="AlphaFoldDB" id="A0A0D2FL46"/>
<dbReference type="RefSeq" id="XP_013269818.1">
    <property type="nucleotide sequence ID" value="XM_013414364.1"/>
</dbReference>
<dbReference type="GeneID" id="25296695"/>
<gene>
    <name evidence="2" type="ORF">Z518_08624</name>
</gene>
<dbReference type="HOGENOM" id="CLU_005168_2_0_1"/>
<dbReference type="EMBL" id="KN847480">
    <property type="protein sequence ID" value="KIX02682.1"/>
    <property type="molecule type" value="Genomic_DNA"/>
</dbReference>
<evidence type="ECO:0000313" key="3">
    <source>
        <dbReference type="Proteomes" id="UP000053617"/>
    </source>
</evidence>
<sequence>MTFTRADRDRFEDLRRKKRVHFKGSVGAAEWPPTHRHNFAAIRSLGDLKYDEYSVGAHPDLVNEPWKNRVKELAAELTERASRCCRRNEASWRFACEPVIFARMNADVTCPQCRGRLWRSEIEVSWEGNSRRAAALRKRQESRRPCRCPRSTRQNDPHEAIGLNRIFTHREQELILHSRDLAEELSKEQYPDRIYGLRQTRNFEETLYSHAKCESAQDDKLVRDLVDVSPLSLDGDPLLFPFLILEAKSGKSEDDWHSIKLQTTFPIRTCLDVQHTVQRASGNDCRWRSGPLVWFFMNKGEDWRLCAAYIQTRPCPKGQKPRNDYYIIDLWNGSIISKDGALQLLLIVDYIFDWARDSFRQEILTELRTLSRGVEESTSTFPDTDLMSTKEIAIPRAPDHSVGGDQERDLDLRSASHPCDSKWGMVRHAAFVEDRFCMLFITRDNVQTLLQSTSPNVVKLLARLILAQILAPVFILDIETLDALEEQWTGTARLSRPFGFTHIKFFTAFTFGTYMGLSWVQLRELCVIAVAEDAFESVVAGSKLRPGRGNARRPTPSPVEKVDVTLIVSRFQATTPQQTLLAAIKRILLRCLPPLFRTDDLQLTLDDGTLRNIVGYVYKYFKKGVLEPSESFLRVSSRHVQIQTESGDENLHHHFKDLDNDLNEDLLVSKSGAVLICGYGPNAGIQRSKQSDNCIYFVGNPVEALDQSGVAAAIKDTFENFDVYHTTRNNGTDNIRSPSKGSRAPWNLERVYGIDTRPIGFVRWLKCLGSDVMSRQGSPRDPNGSGNYLLTRNIRPWHDPRLIWIRQDYEIFLLYKLMTTELLYWRGVAQERMEQGIVCCQACAAQDSLIQTSEPFMCSRCWQEIQAPRFPRWVSDTLAGGRPGKWTRVEEQNYSSPDLISTKHHWWNDSLNTYTGGDLPPQEQWYKDVSEYPDLDKEFVDLGDLHKQALGYAKYKGKRYGVPSAGSRKRSRSPSTSDTE</sequence>
<evidence type="ECO:0000313" key="2">
    <source>
        <dbReference type="EMBL" id="KIX02682.1"/>
    </source>
</evidence>
<dbReference type="Proteomes" id="UP000053617">
    <property type="component" value="Unassembled WGS sequence"/>
</dbReference>
<accession>A0A0D2FL46</accession>
<dbReference type="VEuPathDB" id="FungiDB:Z518_08624"/>
<evidence type="ECO:0000256" key="1">
    <source>
        <dbReference type="SAM" id="MobiDB-lite"/>
    </source>
</evidence>
<reference evidence="2 3" key="1">
    <citation type="submission" date="2015-01" db="EMBL/GenBank/DDBJ databases">
        <title>The Genome Sequence of Rhinocladiella mackenzie CBS 650.93.</title>
        <authorList>
            <consortium name="The Broad Institute Genomics Platform"/>
            <person name="Cuomo C."/>
            <person name="de Hoog S."/>
            <person name="Gorbushina A."/>
            <person name="Stielow B."/>
            <person name="Teixiera M."/>
            <person name="Abouelleil A."/>
            <person name="Chapman S.B."/>
            <person name="Priest M."/>
            <person name="Young S.K."/>
            <person name="Wortman J."/>
            <person name="Nusbaum C."/>
            <person name="Birren B."/>
        </authorList>
    </citation>
    <scope>NUCLEOTIDE SEQUENCE [LARGE SCALE GENOMIC DNA]</scope>
    <source>
        <strain evidence="2 3">CBS 650.93</strain>
    </source>
</reference>
<dbReference type="OrthoDB" id="3538597at2759"/>
<organism evidence="2 3">
    <name type="scientific">Rhinocladiella mackenziei CBS 650.93</name>
    <dbReference type="NCBI Taxonomy" id="1442369"/>
    <lineage>
        <taxon>Eukaryota</taxon>
        <taxon>Fungi</taxon>
        <taxon>Dikarya</taxon>
        <taxon>Ascomycota</taxon>
        <taxon>Pezizomycotina</taxon>
        <taxon>Eurotiomycetes</taxon>
        <taxon>Chaetothyriomycetidae</taxon>
        <taxon>Chaetothyriales</taxon>
        <taxon>Herpotrichiellaceae</taxon>
        <taxon>Rhinocladiella</taxon>
    </lineage>
</organism>